<dbReference type="InterPro" id="IPR020549">
    <property type="entry name" value="YbeY_CS"/>
</dbReference>
<dbReference type="EMBL" id="FRCK01000013">
    <property type="protein sequence ID" value="SHM55452.1"/>
    <property type="molecule type" value="Genomic_DNA"/>
</dbReference>
<evidence type="ECO:0000256" key="3">
    <source>
        <dbReference type="ARBA" id="ARBA00022723"/>
    </source>
</evidence>
<dbReference type="Pfam" id="PF02130">
    <property type="entry name" value="YbeY"/>
    <property type="match status" value="1"/>
</dbReference>
<dbReference type="GO" id="GO:0005737">
    <property type="term" value="C:cytoplasm"/>
    <property type="evidence" value="ECO:0007669"/>
    <property type="project" value="UniProtKB-SubCell"/>
</dbReference>
<evidence type="ECO:0000256" key="1">
    <source>
        <dbReference type="ARBA" id="ARBA00010875"/>
    </source>
</evidence>
<keyword evidence="3 7" id="KW-0479">Metal-binding</keyword>
<dbReference type="GO" id="GO:0004222">
    <property type="term" value="F:metalloendopeptidase activity"/>
    <property type="evidence" value="ECO:0007669"/>
    <property type="project" value="InterPro"/>
</dbReference>
<keyword evidence="5 7" id="KW-0378">Hydrolase</keyword>
<dbReference type="OrthoDB" id="9807740at2"/>
<evidence type="ECO:0000256" key="6">
    <source>
        <dbReference type="ARBA" id="ARBA00022833"/>
    </source>
</evidence>
<protein>
    <recommendedName>
        <fullName evidence="7">Endoribonuclease YbeY</fullName>
        <ecNumber evidence="7">3.1.-.-</ecNumber>
    </recommendedName>
</protein>
<comment type="cofactor">
    <cofactor evidence="7">
        <name>Zn(2+)</name>
        <dbReference type="ChEBI" id="CHEBI:29105"/>
    </cofactor>
    <text evidence="7">Binds 1 zinc ion.</text>
</comment>
<sequence length="177" mass="18695">MSDRALSDTAPGTPVDVVIEDERWQAAGLEALAARAAAATLRHLGLPPVGEDAPEIVVMGCDDDRIAALNADFRGKPQPTNVLSWPAADPAPRAPGAMPALLDADELGDIAISYDTCAREAAAQGKPLADHATHLLVHAILHLAGYDHEDDADADTMEDAERAILATLDIPDPYREH</sequence>
<evidence type="ECO:0000313" key="9">
    <source>
        <dbReference type="Proteomes" id="UP000184444"/>
    </source>
</evidence>
<proteinExistence type="inferred from homology"/>
<feature type="binding site" evidence="7">
    <location>
        <position position="148"/>
    </location>
    <ligand>
        <name>Zn(2+)</name>
        <dbReference type="ChEBI" id="CHEBI:29105"/>
        <note>catalytic</note>
    </ligand>
</feature>
<keyword evidence="2 7" id="KW-0540">Nuclease</keyword>
<evidence type="ECO:0000256" key="5">
    <source>
        <dbReference type="ARBA" id="ARBA00022801"/>
    </source>
</evidence>
<comment type="function">
    <text evidence="7">Single strand-specific metallo-endoribonuclease involved in late-stage 70S ribosome quality control and in maturation of the 3' terminus of the 16S rRNA.</text>
</comment>
<keyword evidence="6 7" id="KW-0862">Zinc</keyword>
<dbReference type="Gene3D" id="3.40.390.30">
    <property type="entry name" value="Metalloproteases ('zincins'), catalytic domain"/>
    <property type="match status" value="1"/>
</dbReference>
<keyword evidence="4 7" id="KW-0255">Endonuclease</keyword>
<organism evidence="8 9">
    <name type="scientific">Paracoccus solventivorans</name>
    <dbReference type="NCBI Taxonomy" id="53463"/>
    <lineage>
        <taxon>Bacteria</taxon>
        <taxon>Pseudomonadati</taxon>
        <taxon>Pseudomonadota</taxon>
        <taxon>Alphaproteobacteria</taxon>
        <taxon>Rhodobacterales</taxon>
        <taxon>Paracoccaceae</taxon>
        <taxon>Paracoccus</taxon>
    </lineage>
</organism>
<keyword evidence="7" id="KW-0963">Cytoplasm</keyword>
<dbReference type="PROSITE" id="PS01306">
    <property type="entry name" value="UPF0054"/>
    <property type="match status" value="1"/>
</dbReference>
<keyword evidence="7" id="KW-0698">rRNA processing</keyword>
<dbReference type="HAMAP" id="MF_00009">
    <property type="entry name" value="Endoribonucl_YbeY"/>
    <property type="match status" value="1"/>
</dbReference>
<dbReference type="STRING" id="53463.SAMN05444389_11357"/>
<evidence type="ECO:0000313" key="8">
    <source>
        <dbReference type="EMBL" id="SHM55452.1"/>
    </source>
</evidence>
<keyword evidence="9" id="KW-1185">Reference proteome</keyword>
<dbReference type="NCBIfam" id="TIGR00043">
    <property type="entry name" value="rRNA maturation RNase YbeY"/>
    <property type="match status" value="1"/>
</dbReference>
<dbReference type="GO" id="GO:0004521">
    <property type="term" value="F:RNA endonuclease activity"/>
    <property type="evidence" value="ECO:0007669"/>
    <property type="project" value="UniProtKB-UniRule"/>
</dbReference>
<evidence type="ECO:0000256" key="7">
    <source>
        <dbReference type="HAMAP-Rule" id="MF_00009"/>
    </source>
</evidence>
<name>A0A1M7JQZ1_9RHOB</name>
<accession>A0A1M7JQZ1</accession>
<feature type="binding site" evidence="7">
    <location>
        <position position="142"/>
    </location>
    <ligand>
        <name>Zn(2+)</name>
        <dbReference type="ChEBI" id="CHEBI:29105"/>
        <note>catalytic</note>
    </ligand>
</feature>
<dbReference type="GO" id="GO:0006364">
    <property type="term" value="P:rRNA processing"/>
    <property type="evidence" value="ECO:0007669"/>
    <property type="project" value="UniProtKB-UniRule"/>
</dbReference>
<dbReference type="Proteomes" id="UP000184444">
    <property type="component" value="Unassembled WGS sequence"/>
</dbReference>
<dbReference type="PANTHER" id="PTHR46986">
    <property type="entry name" value="ENDORIBONUCLEASE YBEY, CHLOROPLASTIC"/>
    <property type="match status" value="1"/>
</dbReference>
<dbReference type="RefSeq" id="WP_073068516.1">
    <property type="nucleotide sequence ID" value="NZ_FRCK01000013.1"/>
</dbReference>
<dbReference type="AlphaFoldDB" id="A0A1M7JQZ1"/>
<feature type="binding site" evidence="7">
    <location>
        <position position="138"/>
    </location>
    <ligand>
        <name>Zn(2+)</name>
        <dbReference type="ChEBI" id="CHEBI:29105"/>
        <note>catalytic</note>
    </ligand>
</feature>
<keyword evidence="7" id="KW-0690">Ribosome biogenesis</keyword>
<dbReference type="EC" id="3.1.-.-" evidence="7"/>
<gene>
    <name evidence="7" type="primary">ybeY</name>
    <name evidence="8" type="ORF">SAMN05444389_11357</name>
</gene>
<evidence type="ECO:0000256" key="4">
    <source>
        <dbReference type="ARBA" id="ARBA00022759"/>
    </source>
</evidence>
<evidence type="ECO:0000256" key="2">
    <source>
        <dbReference type="ARBA" id="ARBA00022722"/>
    </source>
</evidence>
<reference evidence="9" key="1">
    <citation type="submission" date="2016-11" db="EMBL/GenBank/DDBJ databases">
        <authorList>
            <person name="Varghese N."/>
            <person name="Submissions S."/>
        </authorList>
    </citation>
    <scope>NUCLEOTIDE SEQUENCE [LARGE SCALE GENOMIC DNA]</scope>
    <source>
        <strain evidence="9">DSM 6637</strain>
    </source>
</reference>
<dbReference type="InterPro" id="IPR002036">
    <property type="entry name" value="YbeY"/>
</dbReference>
<dbReference type="PANTHER" id="PTHR46986:SF1">
    <property type="entry name" value="ENDORIBONUCLEASE YBEY, CHLOROPLASTIC"/>
    <property type="match status" value="1"/>
</dbReference>
<comment type="subcellular location">
    <subcellularLocation>
        <location evidence="7">Cytoplasm</location>
    </subcellularLocation>
</comment>
<dbReference type="InterPro" id="IPR023091">
    <property type="entry name" value="MetalPrtase_cat_dom_sf_prd"/>
</dbReference>
<dbReference type="GO" id="GO:0008270">
    <property type="term" value="F:zinc ion binding"/>
    <property type="evidence" value="ECO:0007669"/>
    <property type="project" value="UniProtKB-UniRule"/>
</dbReference>
<dbReference type="SUPFAM" id="SSF55486">
    <property type="entry name" value="Metalloproteases ('zincins'), catalytic domain"/>
    <property type="match status" value="1"/>
</dbReference>
<comment type="similarity">
    <text evidence="1 7">Belongs to the endoribonuclease YbeY family.</text>
</comment>